<feature type="transmembrane region" description="Helical" evidence="4">
    <location>
        <begin position="323"/>
        <end position="341"/>
    </location>
</feature>
<evidence type="ECO:0000256" key="4">
    <source>
        <dbReference type="SAM" id="Phobius"/>
    </source>
</evidence>
<evidence type="ECO:0000256" key="2">
    <source>
        <dbReference type="ARBA" id="ARBA00006727"/>
    </source>
</evidence>
<feature type="transmembrane region" description="Helical" evidence="4">
    <location>
        <begin position="81"/>
        <end position="103"/>
    </location>
</feature>
<evidence type="ECO:0000313" key="6">
    <source>
        <dbReference type="EMBL" id="PWN36611.1"/>
    </source>
</evidence>
<feature type="transmembrane region" description="Helical" evidence="4">
    <location>
        <begin position="417"/>
        <end position="435"/>
    </location>
</feature>
<dbReference type="PANTHER" id="PTHR11360">
    <property type="entry name" value="MONOCARBOXYLATE TRANSPORTER"/>
    <property type="match status" value="1"/>
</dbReference>
<evidence type="ECO:0000313" key="7">
    <source>
        <dbReference type="Proteomes" id="UP000245771"/>
    </source>
</evidence>
<dbReference type="OrthoDB" id="2213137at2759"/>
<dbReference type="InParanoid" id="A0A316VKN2"/>
<sequence length="485" mass="52449">MSSNVTLASNHSREDLEKVKMAEQSSAAQSSHGEEELDRDHIQDPNLITEEDEGNSEPANIEGEKVAKSGKRTSNWEASGVVLGTFLANFISVGTANTLGVILHGEEYDPSSPFLDVSLFKMGFVAGTAVGFSFCIGPFSNFLITRFGVRAPVALGVFLMVFALEMASLSHQFWQLLLSQGILWGIGSSMCFVPAIGLPSQWFSKRRGIATGIASSGAPVGAMILSPVFQTVIDKLGVRWALRILGFILLGLGIITVLLVHPKRRKDGSILVSRYKVFDTEIVLTRGYAIYMAFAFLQTFGYATPILTLPNYASTIGLTAKQGANVIVILNAGNFIGRVSAGQLGDRLGALNILSVYTFFAGFVCVVGWYFTRTFAGLSAFAFFWGLGAGGYWALTVPCTARIVGLPRLGSAVSINFLMNFIPPIFASSIGTGFINHTSKMLGVSTHDPIAFRYLIVWSGLVYMVPALMLVVVRFMMDPKLIKKV</sequence>
<accession>A0A316VKN2</accession>
<feature type="domain" description="Major facilitator superfamily (MFS) profile" evidence="5">
    <location>
        <begin position="77"/>
        <end position="482"/>
    </location>
</feature>
<feature type="region of interest" description="Disordered" evidence="3">
    <location>
        <begin position="1"/>
        <end position="69"/>
    </location>
</feature>
<keyword evidence="4" id="KW-0812">Transmembrane</keyword>
<evidence type="ECO:0000256" key="3">
    <source>
        <dbReference type="SAM" id="MobiDB-lite"/>
    </source>
</evidence>
<keyword evidence="4" id="KW-1133">Transmembrane helix</keyword>
<feature type="compositionally biased region" description="Polar residues" evidence="3">
    <location>
        <begin position="1"/>
        <end position="10"/>
    </location>
</feature>
<feature type="transmembrane region" description="Helical" evidence="4">
    <location>
        <begin position="151"/>
        <end position="170"/>
    </location>
</feature>
<dbReference type="PROSITE" id="PS50850">
    <property type="entry name" value="MFS"/>
    <property type="match status" value="1"/>
</dbReference>
<feature type="compositionally biased region" description="Basic and acidic residues" evidence="3">
    <location>
        <begin position="11"/>
        <end position="21"/>
    </location>
</feature>
<feature type="transmembrane region" description="Helical" evidence="4">
    <location>
        <begin position="123"/>
        <end position="144"/>
    </location>
</feature>
<gene>
    <name evidence="6" type="ORF">FA14DRAFT_186814</name>
</gene>
<evidence type="ECO:0000259" key="5">
    <source>
        <dbReference type="PROSITE" id="PS50850"/>
    </source>
</evidence>
<comment type="similarity">
    <text evidence="2">Belongs to the major facilitator superfamily. Monocarboxylate porter (TC 2.A.1.13) family.</text>
</comment>
<name>A0A316VKN2_9BASI</name>
<dbReference type="InterPro" id="IPR020846">
    <property type="entry name" value="MFS_dom"/>
</dbReference>
<dbReference type="InterPro" id="IPR050327">
    <property type="entry name" value="Proton-linked_MCT"/>
</dbReference>
<dbReference type="Gene3D" id="1.20.1250.20">
    <property type="entry name" value="MFS general substrate transporter like domains"/>
    <property type="match status" value="2"/>
</dbReference>
<organism evidence="6 7">
    <name type="scientific">Meira miltonrushii</name>
    <dbReference type="NCBI Taxonomy" id="1280837"/>
    <lineage>
        <taxon>Eukaryota</taxon>
        <taxon>Fungi</taxon>
        <taxon>Dikarya</taxon>
        <taxon>Basidiomycota</taxon>
        <taxon>Ustilaginomycotina</taxon>
        <taxon>Exobasidiomycetes</taxon>
        <taxon>Exobasidiales</taxon>
        <taxon>Brachybasidiaceae</taxon>
        <taxon>Meira</taxon>
    </lineage>
</organism>
<evidence type="ECO:0000256" key="1">
    <source>
        <dbReference type="ARBA" id="ARBA00004141"/>
    </source>
</evidence>
<dbReference type="RefSeq" id="XP_025356913.1">
    <property type="nucleotide sequence ID" value="XM_025501537.1"/>
</dbReference>
<feature type="transmembrane region" description="Helical" evidence="4">
    <location>
        <begin position="282"/>
        <end position="303"/>
    </location>
</feature>
<keyword evidence="7" id="KW-1185">Reference proteome</keyword>
<dbReference type="GeneID" id="37023318"/>
<dbReference type="GO" id="GO:0016020">
    <property type="term" value="C:membrane"/>
    <property type="evidence" value="ECO:0007669"/>
    <property type="project" value="UniProtKB-SubCell"/>
</dbReference>
<feature type="transmembrane region" description="Helical" evidence="4">
    <location>
        <begin position="348"/>
        <end position="371"/>
    </location>
</feature>
<feature type="transmembrane region" description="Helical" evidence="4">
    <location>
        <begin position="383"/>
        <end position="405"/>
    </location>
</feature>
<feature type="transmembrane region" description="Helical" evidence="4">
    <location>
        <begin position="208"/>
        <end position="228"/>
    </location>
</feature>
<reference evidence="6 7" key="1">
    <citation type="journal article" date="2018" name="Mol. Biol. Evol.">
        <title>Broad Genomic Sampling Reveals a Smut Pathogenic Ancestry of the Fungal Clade Ustilaginomycotina.</title>
        <authorList>
            <person name="Kijpornyongpan T."/>
            <person name="Mondo S.J."/>
            <person name="Barry K."/>
            <person name="Sandor L."/>
            <person name="Lee J."/>
            <person name="Lipzen A."/>
            <person name="Pangilinan J."/>
            <person name="LaButti K."/>
            <person name="Hainaut M."/>
            <person name="Henrissat B."/>
            <person name="Grigoriev I.V."/>
            <person name="Spatafora J.W."/>
            <person name="Aime M.C."/>
        </authorList>
    </citation>
    <scope>NUCLEOTIDE SEQUENCE [LARGE SCALE GENOMIC DNA]</scope>
    <source>
        <strain evidence="6 7">MCA 3882</strain>
    </source>
</reference>
<dbReference type="GO" id="GO:0022857">
    <property type="term" value="F:transmembrane transporter activity"/>
    <property type="evidence" value="ECO:0007669"/>
    <property type="project" value="InterPro"/>
</dbReference>
<feature type="transmembrane region" description="Helical" evidence="4">
    <location>
        <begin position="240"/>
        <end position="261"/>
    </location>
</feature>
<dbReference type="InterPro" id="IPR011701">
    <property type="entry name" value="MFS"/>
</dbReference>
<dbReference type="InterPro" id="IPR036259">
    <property type="entry name" value="MFS_trans_sf"/>
</dbReference>
<dbReference type="Pfam" id="PF07690">
    <property type="entry name" value="MFS_1"/>
    <property type="match status" value="1"/>
</dbReference>
<comment type="subcellular location">
    <subcellularLocation>
        <location evidence="1">Membrane</location>
        <topology evidence="1">Multi-pass membrane protein</topology>
    </subcellularLocation>
</comment>
<keyword evidence="4" id="KW-0472">Membrane</keyword>
<feature type="transmembrane region" description="Helical" evidence="4">
    <location>
        <begin position="455"/>
        <end position="477"/>
    </location>
</feature>
<dbReference type="Proteomes" id="UP000245771">
    <property type="component" value="Unassembled WGS sequence"/>
</dbReference>
<dbReference type="PANTHER" id="PTHR11360:SF315">
    <property type="entry name" value="TRANSPORTER MCH2-RELATED"/>
    <property type="match status" value="1"/>
</dbReference>
<proteinExistence type="inferred from homology"/>
<dbReference type="AlphaFoldDB" id="A0A316VKN2"/>
<dbReference type="EMBL" id="KZ819602">
    <property type="protein sequence ID" value="PWN36611.1"/>
    <property type="molecule type" value="Genomic_DNA"/>
</dbReference>
<dbReference type="SUPFAM" id="SSF103473">
    <property type="entry name" value="MFS general substrate transporter"/>
    <property type="match status" value="1"/>
</dbReference>
<feature type="compositionally biased region" description="Basic and acidic residues" evidence="3">
    <location>
        <begin position="32"/>
        <end position="43"/>
    </location>
</feature>
<protein>
    <submittedName>
        <fullName evidence="6">MFS general substrate transporter</fullName>
    </submittedName>
</protein>
<feature type="transmembrane region" description="Helical" evidence="4">
    <location>
        <begin position="176"/>
        <end position="196"/>
    </location>
</feature>